<keyword evidence="2" id="KW-1185">Reference proteome</keyword>
<gene>
    <name evidence="1" type="ORF">ILEXP_LOCUS28846</name>
</gene>
<sequence length="98" mass="11113">MQDVRLLPLSHHCSAMTQPTTDQQASQKLNEGSIKVPCIKVSRSPNWLLQYMCDVSWVSSPMMVRWLSTRKSTGNSGTLVDDWMINREIELTDQMSVG</sequence>
<protein>
    <submittedName>
        <fullName evidence="1">Uncharacterized protein</fullName>
    </submittedName>
</protein>
<organism evidence="1 2">
    <name type="scientific">Ilex paraguariensis</name>
    <name type="common">yerba mate</name>
    <dbReference type="NCBI Taxonomy" id="185542"/>
    <lineage>
        <taxon>Eukaryota</taxon>
        <taxon>Viridiplantae</taxon>
        <taxon>Streptophyta</taxon>
        <taxon>Embryophyta</taxon>
        <taxon>Tracheophyta</taxon>
        <taxon>Spermatophyta</taxon>
        <taxon>Magnoliopsida</taxon>
        <taxon>eudicotyledons</taxon>
        <taxon>Gunneridae</taxon>
        <taxon>Pentapetalae</taxon>
        <taxon>asterids</taxon>
        <taxon>campanulids</taxon>
        <taxon>Aquifoliales</taxon>
        <taxon>Aquifoliaceae</taxon>
        <taxon>Ilex</taxon>
    </lineage>
</organism>
<proteinExistence type="predicted"/>
<accession>A0ABC8SSJ0</accession>
<dbReference type="Proteomes" id="UP001642360">
    <property type="component" value="Unassembled WGS sequence"/>
</dbReference>
<dbReference type="AlphaFoldDB" id="A0ABC8SSJ0"/>
<name>A0ABC8SSJ0_9AQUA</name>
<reference evidence="1 2" key="1">
    <citation type="submission" date="2024-02" db="EMBL/GenBank/DDBJ databases">
        <authorList>
            <person name="Vignale AGUSTIN F."/>
            <person name="Sosa J E."/>
            <person name="Modenutti C."/>
        </authorList>
    </citation>
    <scope>NUCLEOTIDE SEQUENCE [LARGE SCALE GENOMIC DNA]</scope>
</reference>
<evidence type="ECO:0000313" key="2">
    <source>
        <dbReference type="Proteomes" id="UP001642360"/>
    </source>
</evidence>
<dbReference type="EMBL" id="CAUOFW020003469">
    <property type="protein sequence ID" value="CAK9160114.1"/>
    <property type="molecule type" value="Genomic_DNA"/>
</dbReference>
<comment type="caution">
    <text evidence="1">The sequence shown here is derived from an EMBL/GenBank/DDBJ whole genome shotgun (WGS) entry which is preliminary data.</text>
</comment>
<evidence type="ECO:0000313" key="1">
    <source>
        <dbReference type="EMBL" id="CAK9160114.1"/>
    </source>
</evidence>